<name>A0A0B1PBJ2_UNCNE</name>
<evidence type="ECO:0000313" key="1">
    <source>
        <dbReference type="EMBL" id="KHJ34705.1"/>
    </source>
</evidence>
<proteinExistence type="predicted"/>
<evidence type="ECO:0000313" key="2">
    <source>
        <dbReference type="Proteomes" id="UP000030854"/>
    </source>
</evidence>
<dbReference type="EMBL" id="JNVN01000742">
    <property type="protein sequence ID" value="KHJ34705.1"/>
    <property type="molecule type" value="Genomic_DNA"/>
</dbReference>
<comment type="caution">
    <text evidence="1">The sequence shown here is derived from an EMBL/GenBank/DDBJ whole genome shotgun (WGS) entry which is preliminary data.</text>
</comment>
<keyword evidence="2" id="KW-1185">Reference proteome</keyword>
<sequence>MLRGIIAAVSSIIDFCPEMLPGSTFLNFEVLRTDLLFSTPFWTPKNSNEQVLGAVISRQNRLFSRMK</sequence>
<reference evidence="1 2" key="1">
    <citation type="journal article" date="2014" name="BMC Genomics">
        <title>Adaptive genomic structural variation in the grape powdery mildew pathogen, Erysiphe necator.</title>
        <authorList>
            <person name="Jones L."/>
            <person name="Riaz S."/>
            <person name="Morales-Cruz A."/>
            <person name="Amrine K.C."/>
            <person name="McGuire B."/>
            <person name="Gubler W.D."/>
            <person name="Walker M.A."/>
            <person name="Cantu D."/>
        </authorList>
    </citation>
    <scope>NUCLEOTIDE SEQUENCE [LARGE SCALE GENOMIC DNA]</scope>
    <source>
        <strain evidence="2">c</strain>
    </source>
</reference>
<protein>
    <submittedName>
        <fullName evidence="1">Uncharacterized protein</fullName>
    </submittedName>
</protein>
<dbReference type="HOGENOM" id="CLU_2814336_0_0_1"/>
<organism evidence="1 2">
    <name type="scientific">Uncinula necator</name>
    <name type="common">Grape powdery mildew</name>
    <dbReference type="NCBI Taxonomy" id="52586"/>
    <lineage>
        <taxon>Eukaryota</taxon>
        <taxon>Fungi</taxon>
        <taxon>Dikarya</taxon>
        <taxon>Ascomycota</taxon>
        <taxon>Pezizomycotina</taxon>
        <taxon>Leotiomycetes</taxon>
        <taxon>Erysiphales</taxon>
        <taxon>Erysiphaceae</taxon>
        <taxon>Erysiphe</taxon>
    </lineage>
</organism>
<gene>
    <name evidence="1" type="ORF">EV44_g3346</name>
</gene>
<dbReference type="Proteomes" id="UP000030854">
    <property type="component" value="Unassembled WGS sequence"/>
</dbReference>
<dbReference type="AlphaFoldDB" id="A0A0B1PBJ2"/>
<accession>A0A0B1PBJ2</accession>